<keyword evidence="4" id="KW-1185">Reference proteome</keyword>
<dbReference type="AlphaFoldDB" id="A0A9P4PCZ1"/>
<feature type="region of interest" description="Disordered" evidence="1">
    <location>
        <begin position="152"/>
        <end position="224"/>
    </location>
</feature>
<feature type="compositionally biased region" description="Low complexity" evidence="1">
    <location>
        <begin position="167"/>
        <end position="179"/>
    </location>
</feature>
<reference evidence="3" key="1">
    <citation type="journal article" date="2020" name="Stud. Mycol.">
        <title>101 Dothideomycetes genomes: a test case for predicting lifestyles and emergence of pathogens.</title>
        <authorList>
            <person name="Haridas S."/>
            <person name="Albert R."/>
            <person name="Binder M."/>
            <person name="Bloem J."/>
            <person name="Labutti K."/>
            <person name="Salamov A."/>
            <person name="Andreopoulos B."/>
            <person name="Baker S."/>
            <person name="Barry K."/>
            <person name="Bills G."/>
            <person name="Bluhm B."/>
            <person name="Cannon C."/>
            <person name="Castanera R."/>
            <person name="Culley D."/>
            <person name="Daum C."/>
            <person name="Ezra D."/>
            <person name="Gonzalez J."/>
            <person name="Henrissat B."/>
            <person name="Kuo A."/>
            <person name="Liang C."/>
            <person name="Lipzen A."/>
            <person name="Lutzoni F."/>
            <person name="Magnuson J."/>
            <person name="Mondo S."/>
            <person name="Nolan M."/>
            <person name="Ohm R."/>
            <person name="Pangilinan J."/>
            <person name="Park H.-J."/>
            <person name="Ramirez L."/>
            <person name="Alfaro M."/>
            <person name="Sun H."/>
            <person name="Tritt A."/>
            <person name="Yoshinaga Y."/>
            <person name="Zwiers L.-H."/>
            <person name="Turgeon B."/>
            <person name="Goodwin S."/>
            <person name="Spatafora J."/>
            <person name="Crous P."/>
            <person name="Grigoriev I."/>
        </authorList>
    </citation>
    <scope>NUCLEOTIDE SEQUENCE</scope>
    <source>
        <strain evidence="3">CBS 690.94</strain>
    </source>
</reference>
<gene>
    <name evidence="3" type="ORF">P171DRAFT_489466</name>
</gene>
<proteinExistence type="predicted"/>
<protein>
    <submittedName>
        <fullName evidence="3">Uncharacterized protein</fullName>
    </submittedName>
</protein>
<dbReference type="EMBL" id="MU001507">
    <property type="protein sequence ID" value="KAF2440774.1"/>
    <property type="molecule type" value="Genomic_DNA"/>
</dbReference>
<evidence type="ECO:0000313" key="3">
    <source>
        <dbReference type="EMBL" id="KAF2440774.1"/>
    </source>
</evidence>
<keyword evidence="2" id="KW-0812">Transmembrane</keyword>
<accession>A0A9P4PCZ1</accession>
<dbReference type="OrthoDB" id="3792007at2759"/>
<sequence>MAFPNPPSRTPVAEPNILPTVTLAPPLELVPSRTFHVNPFALIPLVISCLIMCATATYAWKLWQREDKYYVEEDYSDEEYEDLEATAIDPGTVSGTNTSAEIRERQPGTPESLVAAREEARAAVLRSGISRPFAARTMPLNVRDQVRTAVQTRKHGGPNNSELVQIPEPTASPPASSKPPADDGTTNNPPATDDAASYRSTDTWERNSNGSRDLNGASAGPSQVPVQEAIRSAISEAGTESTGFVPAEHDLHRLSGIDWKDDGSSIYGSEFTKYGVSEFGRSSYTNRYEDY</sequence>
<evidence type="ECO:0000256" key="2">
    <source>
        <dbReference type="SAM" id="Phobius"/>
    </source>
</evidence>
<evidence type="ECO:0000313" key="4">
    <source>
        <dbReference type="Proteomes" id="UP000799764"/>
    </source>
</evidence>
<evidence type="ECO:0000256" key="1">
    <source>
        <dbReference type="SAM" id="MobiDB-lite"/>
    </source>
</evidence>
<keyword evidence="2" id="KW-1133">Transmembrane helix</keyword>
<feature type="transmembrane region" description="Helical" evidence="2">
    <location>
        <begin position="40"/>
        <end position="60"/>
    </location>
</feature>
<keyword evidence="2" id="KW-0472">Membrane</keyword>
<name>A0A9P4PCZ1_9PLEO</name>
<comment type="caution">
    <text evidence="3">The sequence shown here is derived from an EMBL/GenBank/DDBJ whole genome shotgun (WGS) entry which is preliminary data.</text>
</comment>
<dbReference type="Proteomes" id="UP000799764">
    <property type="component" value="Unassembled WGS sequence"/>
</dbReference>
<feature type="compositionally biased region" description="Polar residues" evidence="1">
    <location>
        <begin position="198"/>
        <end position="212"/>
    </location>
</feature>
<feature type="region of interest" description="Disordered" evidence="1">
    <location>
        <begin position="89"/>
        <end position="112"/>
    </location>
</feature>
<organism evidence="3 4">
    <name type="scientific">Karstenula rhodostoma CBS 690.94</name>
    <dbReference type="NCBI Taxonomy" id="1392251"/>
    <lineage>
        <taxon>Eukaryota</taxon>
        <taxon>Fungi</taxon>
        <taxon>Dikarya</taxon>
        <taxon>Ascomycota</taxon>
        <taxon>Pezizomycotina</taxon>
        <taxon>Dothideomycetes</taxon>
        <taxon>Pleosporomycetidae</taxon>
        <taxon>Pleosporales</taxon>
        <taxon>Massarineae</taxon>
        <taxon>Didymosphaeriaceae</taxon>
        <taxon>Karstenula</taxon>
    </lineage>
</organism>